<feature type="transmembrane region" description="Helical" evidence="1">
    <location>
        <begin position="6"/>
        <end position="28"/>
    </location>
</feature>
<evidence type="ECO:0000313" key="3">
    <source>
        <dbReference type="Proteomes" id="UP000182589"/>
    </source>
</evidence>
<evidence type="ECO:0000313" key="2">
    <source>
        <dbReference type="EMBL" id="SDW81975.1"/>
    </source>
</evidence>
<keyword evidence="1" id="KW-0812">Transmembrane</keyword>
<evidence type="ECO:0000256" key="1">
    <source>
        <dbReference type="SAM" id="Phobius"/>
    </source>
</evidence>
<dbReference type="STRING" id="89784.SAMN04489725_1165"/>
<reference evidence="3" key="1">
    <citation type="submission" date="2016-10" db="EMBL/GenBank/DDBJ databases">
        <authorList>
            <person name="Varghese N."/>
        </authorList>
    </citation>
    <scope>NUCLEOTIDE SEQUENCE [LARGE SCALE GENOMIC DNA]</scope>
    <source>
        <strain evidence="3">DSM 12489</strain>
    </source>
</reference>
<keyword evidence="1" id="KW-1133">Transmembrane helix</keyword>
<keyword evidence="1" id="KW-0472">Membrane</keyword>
<sequence>MHVNKDLVTVMMSGASTIALSGLVFFPWKFLSFMKRKRGE</sequence>
<dbReference type="AlphaFoldDB" id="A0A1H2WN52"/>
<protein>
    <submittedName>
        <fullName evidence="2">Uncharacterized protein</fullName>
    </submittedName>
</protein>
<keyword evidence="3" id="KW-1185">Reference proteome</keyword>
<accession>A0A1H2WN52</accession>
<dbReference type="Proteomes" id="UP000182589">
    <property type="component" value="Unassembled WGS sequence"/>
</dbReference>
<organism evidence="2 3">
    <name type="scientific">Alicyclobacillus hesperidum</name>
    <dbReference type="NCBI Taxonomy" id="89784"/>
    <lineage>
        <taxon>Bacteria</taxon>
        <taxon>Bacillati</taxon>
        <taxon>Bacillota</taxon>
        <taxon>Bacilli</taxon>
        <taxon>Bacillales</taxon>
        <taxon>Alicyclobacillaceae</taxon>
        <taxon>Alicyclobacillus</taxon>
    </lineage>
</organism>
<gene>
    <name evidence="2" type="ORF">SAMN04489725_1165</name>
</gene>
<name>A0A1H2WN52_9BACL</name>
<dbReference type="EMBL" id="FNOJ01000016">
    <property type="protein sequence ID" value="SDW81975.1"/>
    <property type="molecule type" value="Genomic_DNA"/>
</dbReference>
<proteinExistence type="predicted"/>